<feature type="transmembrane region" description="Helical" evidence="2">
    <location>
        <begin position="497"/>
        <end position="517"/>
    </location>
</feature>
<keyword evidence="4" id="KW-1185">Reference proteome</keyword>
<evidence type="ECO:0000313" key="3">
    <source>
        <dbReference type="EMBL" id="MEL1264006.1"/>
    </source>
</evidence>
<sequence length="523" mass="58575">MNKRQATWPGSEDTGSPLQTLIPIGMKEFRRRAVLLVGLFAAIAVIGLVIGALLPKKYASSTSILVEDRNIITPLMEGRAVATSVVDRASILREVAFSRRVMEEILKTGGWLDSNPSPVEQEKLIEKIVGRTLVTNARANLIQITYTDSDPKRAYEVTKRFAELVIQESLSTKERESSEAYGFIDSQVKQYHDKLTKAERELETFRQTNPDARPGTDADVNARIGELRRVIEAGRMELIDLRSQESALESQLSGESEITLVQTRAGQFRARMAELQSERDRLLLQYTEQHPDVVRVQHQLRDLEEDLRREENKPRVAGGGQSLDGPAAFNPLYGELRSKLADARRRSAATAARIATAESLLGDEMGRSNRIAASESTLAELTRDYEVNRDLYQDLLKRRENARVSMNLDAEQRGLSFRIQEPAAMPLRPSGLRTMHIAGAGLFLGLMAPLAILFALIKFDPRARSAKQIERETGLQVIGTMPPYRTRQKRMQGARRVMYAAALFSTVPVVYGLAYMLKLLEVL</sequence>
<dbReference type="NCBIfam" id="TIGR03007">
    <property type="entry name" value="pepcterm_ChnLen"/>
    <property type="match status" value="1"/>
</dbReference>
<name>A0ABU9IZD5_9GAMM</name>
<keyword evidence="2" id="KW-1133">Transmembrane helix</keyword>
<accession>A0ABU9IZD5</accession>
<keyword evidence="2" id="KW-0812">Transmembrane</keyword>
<dbReference type="InterPro" id="IPR050445">
    <property type="entry name" value="Bact_polysacc_biosynth/exp"/>
</dbReference>
<keyword evidence="1" id="KW-0175">Coiled coil</keyword>
<dbReference type="PANTHER" id="PTHR32309:SF31">
    <property type="entry name" value="CAPSULAR EXOPOLYSACCHARIDE FAMILY"/>
    <property type="match status" value="1"/>
</dbReference>
<dbReference type="InterPro" id="IPR014345">
    <property type="entry name" value="XrtA_polysacc_chain"/>
</dbReference>
<gene>
    <name evidence="3" type="ORF">AAD027_06415</name>
</gene>
<proteinExistence type="predicted"/>
<keyword evidence="2" id="KW-0472">Membrane</keyword>
<protein>
    <submittedName>
        <fullName evidence="3">XrtA system polysaccharide chain length determinant</fullName>
    </submittedName>
</protein>
<dbReference type="EMBL" id="JBBWWT010000002">
    <property type="protein sequence ID" value="MEL1264006.1"/>
    <property type="molecule type" value="Genomic_DNA"/>
</dbReference>
<feature type="coiled-coil region" evidence="1">
    <location>
        <begin position="265"/>
        <end position="313"/>
    </location>
</feature>
<dbReference type="RefSeq" id="WP_341725185.1">
    <property type="nucleotide sequence ID" value="NZ_JBBWWT010000002.1"/>
</dbReference>
<evidence type="ECO:0000313" key="4">
    <source>
        <dbReference type="Proteomes" id="UP001459204"/>
    </source>
</evidence>
<evidence type="ECO:0000256" key="1">
    <source>
        <dbReference type="SAM" id="Coils"/>
    </source>
</evidence>
<evidence type="ECO:0000256" key="2">
    <source>
        <dbReference type="SAM" id="Phobius"/>
    </source>
</evidence>
<dbReference type="PANTHER" id="PTHR32309">
    <property type="entry name" value="TYROSINE-PROTEIN KINASE"/>
    <property type="match status" value="1"/>
</dbReference>
<comment type="caution">
    <text evidence="3">The sequence shown here is derived from an EMBL/GenBank/DDBJ whole genome shotgun (WGS) entry which is preliminary data.</text>
</comment>
<organism evidence="3 4">
    <name type="scientific">Pseudoxanthomonas putridarboris</name>
    <dbReference type="NCBI Taxonomy" id="752605"/>
    <lineage>
        <taxon>Bacteria</taxon>
        <taxon>Pseudomonadati</taxon>
        <taxon>Pseudomonadota</taxon>
        <taxon>Gammaproteobacteria</taxon>
        <taxon>Lysobacterales</taxon>
        <taxon>Lysobacteraceae</taxon>
        <taxon>Pseudoxanthomonas</taxon>
    </lineage>
</organism>
<dbReference type="Proteomes" id="UP001459204">
    <property type="component" value="Unassembled WGS sequence"/>
</dbReference>
<feature type="transmembrane region" description="Helical" evidence="2">
    <location>
        <begin position="435"/>
        <end position="457"/>
    </location>
</feature>
<feature type="transmembrane region" description="Helical" evidence="2">
    <location>
        <begin position="33"/>
        <end position="54"/>
    </location>
</feature>
<reference evidence="3 4" key="1">
    <citation type="submission" date="2024-04" db="EMBL/GenBank/DDBJ databases">
        <title>Draft genome sequence of Pseudoxanthomonas putridarboris WD12.</title>
        <authorList>
            <person name="Oh J."/>
        </authorList>
    </citation>
    <scope>NUCLEOTIDE SEQUENCE [LARGE SCALE GENOMIC DNA]</scope>
    <source>
        <strain evidence="3 4">WD12</strain>
    </source>
</reference>